<dbReference type="GO" id="GO:0047804">
    <property type="term" value="F:cysteine-S-conjugate beta-lyase activity"/>
    <property type="evidence" value="ECO:0007669"/>
    <property type="project" value="UniProtKB-EC"/>
</dbReference>
<dbReference type="InterPro" id="IPR004839">
    <property type="entry name" value="Aminotransferase_I/II_large"/>
</dbReference>
<evidence type="ECO:0000256" key="5">
    <source>
        <dbReference type="ARBA" id="ARBA00037974"/>
    </source>
</evidence>
<dbReference type="EC" id="4.4.1.13" evidence="2"/>
<feature type="domain" description="Aminotransferase class I/classII large" evidence="6">
    <location>
        <begin position="40"/>
        <end position="383"/>
    </location>
</feature>
<dbReference type="PANTHER" id="PTHR43525:SF1">
    <property type="entry name" value="PROTEIN MALY"/>
    <property type="match status" value="1"/>
</dbReference>
<sequence length="390" mass="44852">MSYNFDQIIERKNTNSAKWDGLKDVFGKDDVLPMWVADMDFRCPQPIVDAIVKRAEHGIYGYPKRPVSYYESIIYWMKKRHNWDIKEEWISFSPGVVPALNMLIMALTNPGDKVVVQSPVYFPFFSAVKNNNRVLVNNELKLQNGNYVMDFERLEKQIDSKTKMLILCSPHNPVGRVWSREELKRLGEICLKNNIIIVSDEIHSDIVYSGYKHTPIASISEELAKNTITCIAPSKTFNVAGLYTSVVIIPNKKLKDKYKNILERIHIGMGNIFGIEALEAGYRYGEEWLENLLKYLEGNIEYSINFINKRIPKIKAIRPEGTYLLWLDYRELKLSNKELKNLMVDKAKVGLSDGAMFGSGGEGFQRMNIGCPREIIKEGLERIEKAINQL</sequence>
<evidence type="ECO:0000259" key="6">
    <source>
        <dbReference type="Pfam" id="PF00155"/>
    </source>
</evidence>
<evidence type="ECO:0000313" key="7">
    <source>
        <dbReference type="EMBL" id="RKD29141.1"/>
    </source>
</evidence>
<keyword evidence="3" id="KW-0663">Pyridoxal phosphate</keyword>
<dbReference type="CDD" id="cd00609">
    <property type="entry name" value="AAT_like"/>
    <property type="match status" value="1"/>
</dbReference>
<dbReference type="EMBL" id="MCIB01000038">
    <property type="protein sequence ID" value="RKD29141.1"/>
    <property type="molecule type" value="Genomic_DNA"/>
</dbReference>
<dbReference type="InterPro" id="IPR027619">
    <property type="entry name" value="C-S_lyase_PatB-like"/>
</dbReference>
<dbReference type="Gene3D" id="3.40.640.10">
    <property type="entry name" value="Type I PLP-dependent aspartate aminotransferase-like (Major domain)"/>
    <property type="match status" value="1"/>
</dbReference>
<dbReference type="Gene3D" id="3.90.1150.10">
    <property type="entry name" value="Aspartate Aminotransferase, domain 1"/>
    <property type="match status" value="1"/>
</dbReference>
<dbReference type="SUPFAM" id="SSF53383">
    <property type="entry name" value="PLP-dependent transferases"/>
    <property type="match status" value="1"/>
</dbReference>
<comment type="cofactor">
    <cofactor evidence="1">
        <name>pyridoxal 5'-phosphate</name>
        <dbReference type="ChEBI" id="CHEBI:597326"/>
    </cofactor>
</comment>
<dbReference type="GO" id="GO:0030170">
    <property type="term" value="F:pyridoxal phosphate binding"/>
    <property type="evidence" value="ECO:0007669"/>
    <property type="project" value="InterPro"/>
</dbReference>
<gene>
    <name evidence="7" type="ORF">BET03_06240</name>
</gene>
<keyword evidence="4 7" id="KW-0456">Lyase</keyword>
<dbReference type="Proteomes" id="UP000284177">
    <property type="component" value="Unassembled WGS sequence"/>
</dbReference>
<comment type="caution">
    <text evidence="7">The sequence shown here is derived from an EMBL/GenBank/DDBJ whole genome shotgun (WGS) entry which is preliminary data.</text>
</comment>
<dbReference type="InterPro" id="IPR015424">
    <property type="entry name" value="PyrdxlP-dep_Trfase"/>
</dbReference>
<dbReference type="AlphaFoldDB" id="A0A419SV93"/>
<accession>A0A419SV93</accession>
<name>A0A419SV93_9FIRM</name>
<evidence type="ECO:0000256" key="2">
    <source>
        <dbReference type="ARBA" id="ARBA00012224"/>
    </source>
</evidence>
<protein>
    <recommendedName>
        <fullName evidence="2">cysteine-S-conjugate beta-lyase</fullName>
        <ecNumber evidence="2">4.4.1.13</ecNumber>
    </recommendedName>
</protein>
<dbReference type="PANTHER" id="PTHR43525">
    <property type="entry name" value="PROTEIN MALY"/>
    <property type="match status" value="1"/>
</dbReference>
<organism evidence="7 8">
    <name type="scientific">Thermohalobacter berrensis</name>
    <dbReference type="NCBI Taxonomy" id="99594"/>
    <lineage>
        <taxon>Bacteria</taxon>
        <taxon>Bacillati</taxon>
        <taxon>Bacillota</taxon>
        <taxon>Tissierellia</taxon>
        <taxon>Tissierellales</taxon>
        <taxon>Thermohalobacteraceae</taxon>
        <taxon>Thermohalobacter</taxon>
    </lineage>
</organism>
<proteinExistence type="inferred from homology"/>
<dbReference type="InterPro" id="IPR015422">
    <property type="entry name" value="PyrdxlP-dep_Trfase_small"/>
</dbReference>
<reference evidence="7 8" key="1">
    <citation type="submission" date="2016-08" db="EMBL/GenBank/DDBJ databases">
        <title>Novel Firmicutes and Novel Genomes.</title>
        <authorList>
            <person name="Poppleton D.I."/>
            <person name="Gribaldo S."/>
        </authorList>
    </citation>
    <scope>NUCLEOTIDE SEQUENCE [LARGE SCALE GENOMIC DNA]</scope>
    <source>
        <strain evidence="7 8">CTT3</strain>
    </source>
</reference>
<evidence type="ECO:0000256" key="3">
    <source>
        <dbReference type="ARBA" id="ARBA00022898"/>
    </source>
</evidence>
<keyword evidence="8" id="KW-1185">Reference proteome</keyword>
<evidence type="ECO:0000256" key="4">
    <source>
        <dbReference type="ARBA" id="ARBA00023239"/>
    </source>
</evidence>
<comment type="similarity">
    <text evidence="5">Belongs to the class-II pyridoxal-phosphate-dependent aminotransferase family. MalY/PatB cystathionine beta-lyase subfamily.</text>
</comment>
<dbReference type="InterPro" id="IPR015421">
    <property type="entry name" value="PyrdxlP-dep_Trfase_major"/>
</dbReference>
<dbReference type="Pfam" id="PF00155">
    <property type="entry name" value="Aminotran_1_2"/>
    <property type="match status" value="1"/>
</dbReference>
<dbReference type="RefSeq" id="WP_120170603.1">
    <property type="nucleotide sequence ID" value="NZ_MCIB01000038.1"/>
</dbReference>
<dbReference type="NCBIfam" id="TIGR04350">
    <property type="entry name" value="C_S_lyase_PatB"/>
    <property type="match status" value="1"/>
</dbReference>
<dbReference type="OrthoDB" id="9802872at2"/>
<evidence type="ECO:0000256" key="1">
    <source>
        <dbReference type="ARBA" id="ARBA00001933"/>
    </source>
</evidence>
<dbReference type="InterPro" id="IPR051798">
    <property type="entry name" value="Class-II_PLP-Dep_Aminotrans"/>
</dbReference>
<evidence type="ECO:0000313" key="8">
    <source>
        <dbReference type="Proteomes" id="UP000284177"/>
    </source>
</evidence>